<dbReference type="PANTHER" id="PTHR11439">
    <property type="entry name" value="GAG-POL-RELATED RETROTRANSPOSON"/>
    <property type="match status" value="1"/>
</dbReference>
<protein>
    <recommendedName>
        <fullName evidence="3">Retrovirus-related Pol polyprotein from transposon TNT 1-94</fullName>
    </recommendedName>
</protein>
<sequence>MLNQLCTPFPTHLKMSSTQCPSSAEEKANHVSSPIFIASRVPHVCHGIYQCSDIAQAVGAVSKYMANPGCDHWKVVKWILRYLRGTSGFCLCYSYDNLSCVGYVDSDFAGDLDKRRSTSGLVFTMAGGAISWESKLQSVVALSTTEAEYIASTHACKEAIWLKRLLGEFKLNQDQFSVYCDSQSALHLARNPAFHSRTKHIEVRYHFVRKVVEDGQILLHKISTKSNPADMLTKPVAKEKFTYCCTSLGLKAHFSWA</sequence>
<keyword evidence="2" id="KW-1185">Reference proteome</keyword>
<dbReference type="InterPro" id="IPR043502">
    <property type="entry name" value="DNA/RNA_pol_sf"/>
</dbReference>
<evidence type="ECO:0000313" key="2">
    <source>
        <dbReference type="Proteomes" id="UP001420932"/>
    </source>
</evidence>
<dbReference type="SUPFAM" id="SSF56672">
    <property type="entry name" value="DNA/RNA polymerases"/>
    <property type="match status" value="1"/>
</dbReference>
<dbReference type="PANTHER" id="PTHR11439:SF467">
    <property type="entry name" value="INTEGRASE CATALYTIC DOMAIN-CONTAINING PROTEIN"/>
    <property type="match status" value="1"/>
</dbReference>
<proteinExistence type="predicted"/>
<organism evidence="1 2">
    <name type="scientific">Stephania yunnanensis</name>
    <dbReference type="NCBI Taxonomy" id="152371"/>
    <lineage>
        <taxon>Eukaryota</taxon>
        <taxon>Viridiplantae</taxon>
        <taxon>Streptophyta</taxon>
        <taxon>Embryophyta</taxon>
        <taxon>Tracheophyta</taxon>
        <taxon>Spermatophyta</taxon>
        <taxon>Magnoliopsida</taxon>
        <taxon>Ranunculales</taxon>
        <taxon>Menispermaceae</taxon>
        <taxon>Menispermoideae</taxon>
        <taxon>Cissampelideae</taxon>
        <taxon>Stephania</taxon>
    </lineage>
</organism>
<dbReference type="Proteomes" id="UP001420932">
    <property type="component" value="Unassembled WGS sequence"/>
</dbReference>
<gene>
    <name evidence="1" type="ORF">Syun_010395</name>
</gene>
<dbReference type="EMBL" id="JBBNAF010000004">
    <property type="protein sequence ID" value="KAK9152086.1"/>
    <property type="molecule type" value="Genomic_DNA"/>
</dbReference>
<reference evidence="1 2" key="1">
    <citation type="submission" date="2024-01" db="EMBL/GenBank/DDBJ databases">
        <title>Genome assemblies of Stephania.</title>
        <authorList>
            <person name="Yang L."/>
        </authorList>
    </citation>
    <scope>NUCLEOTIDE SEQUENCE [LARGE SCALE GENOMIC DNA]</scope>
    <source>
        <strain evidence="1">YNDBR</strain>
        <tissue evidence="1">Leaf</tissue>
    </source>
</reference>
<dbReference type="AlphaFoldDB" id="A0AAP0KGF7"/>
<comment type="caution">
    <text evidence="1">The sequence shown here is derived from an EMBL/GenBank/DDBJ whole genome shotgun (WGS) entry which is preliminary data.</text>
</comment>
<accession>A0AAP0KGF7</accession>
<evidence type="ECO:0008006" key="3">
    <source>
        <dbReference type="Google" id="ProtNLM"/>
    </source>
</evidence>
<dbReference type="CDD" id="cd09272">
    <property type="entry name" value="RNase_HI_RT_Ty1"/>
    <property type="match status" value="1"/>
</dbReference>
<name>A0AAP0KGF7_9MAGN</name>
<evidence type="ECO:0000313" key="1">
    <source>
        <dbReference type="EMBL" id="KAK9152086.1"/>
    </source>
</evidence>